<keyword evidence="1" id="KW-1133">Transmembrane helix</keyword>
<feature type="transmembrane region" description="Helical" evidence="1">
    <location>
        <begin position="876"/>
        <end position="899"/>
    </location>
</feature>
<keyword evidence="1" id="KW-0812">Transmembrane</keyword>
<feature type="transmembrane region" description="Helical" evidence="1">
    <location>
        <begin position="510"/>
        <end position="528"/>
    </location>
</feature>
<feature type="transmembrane region" description="Helical" evidence="1">
    <location>
        <begin position="1208"/>
        <end position="1226"/>
    </location>
</feature>
<feature type="transmembrane region" description="Helical" evidence="1">
    <location>
        <begin position="355"/>
        <end position="375"/>
    </location>
</feature>
<feature type="transmembrane region" description="Helical" evidence="1">
    <location>
        <begin position="792"/>
        <end position="810"/>
    </location>
</feature>
<protein>
    <submittedName>
        <fullName evidence="2">Uncharacterized protein</fullName>
    </submittedName>
</protein>
<feature type="transmembrane region" description="Helical" evidence="1">
    <location>
        <begin position="395"/>
        <end position="418"/>
    </location>
</feature>
<feature type="transmembrane region" description="Helical" evidence="1">
    <location>
        <begin position="739"/>
        <end position="759"/>
    </location>
</feature>
<feature type="transmembrane region" description="Helical" evidence="1">
    <location>
        <begin position="1015"/>
        <end position="1032"/>
    </location>
</feature>
<feature type="transmembrane region" description="Helical" evidence="1">
    <location>
        <begin position="937"/>
        <end position="957"/>
    </location>
</feature>
<dbReference type="RefSeq" id="WP_345328034.1">
    <property type="nucleotide sequence ID" value="NZ_BAABGA010000120.1"/>
</dbReference>
<feature type="transmembrane region" description="Helical" evidence="1">
    <location>
        <begin position="587"/>
        <end position="604"/>
    </location>
</feature>
<comment type="caution">
    <text evidence="2">The sequence shown here is derived from an EMBL/GenBank/DDBJ whole genome shotgun (WGS) entry which is preliminary data.</text>
</comment>
<organism evidence="2 3">
    <name type="scientific">Novipirellula rosea</name>
    <dbReference type="NCBI Taxonomy" id="1031540"/>
    <lineage>
        <taxon>Bacteria</taxon>
        <taxon>Pseudomonadati</taxon>
        <taxon>Planctomycetota</taxon>
        <taxon>Planctomycetia</taxon>
        <taxon>Pirellulales</taxon>
        <taxon>Pirellulaceae</taxon>
        <taxon>Novipirellula</taxon>
    </lineage>
</organism>
<name>A0ABP8NVC9_9BACT</name>
<feature type="transmembrane region" description="Helical" evidence="1">
    <location>
        <begin position="963"/>
        <end position="982"/>
    </location>
</feature>
<feature type="transmembrane region" description="Helical" evidence="1">
    <location>
        <begin position="905"/>
        <end position="925"/>
    </location>
</feature>
<feature type="transmembrane region" description="Helical" evidence="1">
    <location>
        <begin position="458"/>
        <end position="475"/>
    </location>
</feature>
<feature type="transmembrane region" description="Helical" evidence="1">
    <location>
        <begin position="430"/>
        <end position="452"/>
    </location>
</feature>
<proteinExistence type="predicted"/>
<reference evidence="3" key="1">
    <citation type="journal article" date="2019" name="Int. J. Syst. Evol. Microbiol.">
        <title>The Global Catalogue of Microorganisms (GCM) 10K type strain sequencing project: providing services to taxonomists for standard genome sequencing and annotation.</title>
        <authorList>
            <consortium name="The Broad Institute Genomics Platform"/>
            <consortium name="The Broad Institute Genome Sequencing Center for Infectious Disease"/>
            <person name="Wu L."/>
            <person name="Ma J."/>
        </authorList>
    </citation>
    <scope>NUCLEOTIDE SEQUENCE [LARGE SCALE GENOMIC DNA]</scope>
    <source>
        <strain evidence="3">JCM 17759</strain>
    </source>
</reference>
<evidence type="ECO:0000313" key="2">
    <source>
        <dbReference type="EMBL" id="GAA4471936.1"/>
    </source>
</evidence>
<feature type="transmembrane region" description="Helical" evidence="1">
    <location>
        <begin position="613"/>
        <end position="632"/>
    </location>
</feature>
<sequence>MSEANFHTIDSSFPSSGGGDALQNEPVILAREARSQPSFLENFLNRFFQEKNIKWMLVMGAAIVFGSSLMLVTKAWPDWTLTLKYLTILAYTGVVFVAGNVARKRLQLNATYRVLYALTLLLLPVCFLALTWLSPGTAMQEGWQVVEFAMLLLPATGLLWFASSRILDHFLRGRQTTFLISFCVLCVAGAMPSVSTPIAAMIFTAACWLVFTAGVLKVNRHTFWLAETHQLPRVFGFLPIVMLGLQFVVLVGTKTVTAIPIQWIGFGCVLVAATVLMTTRTVANVFRQRTGDLVRPLPWPIITPLFCGLILTMLGVALSFYGFSYVGETSYAVIPTSLVAAILMAATAKDTRHSGFVWISLLFVTIAYQCCPALFADIVQTLRSTTVEALKQERVPITLYGITYLPLLGLLTVASYRFRKLGQVEFSKPIQHFVTLVAVFLCAIATSDMVWMSFASPFLVSLANMIAFLMFAAAFADRRYVIVSLGCAMVSGVAAIPALNGMQWIDVSPIWIPTLMAAAAALMTATRIPDSILNRIPVAGTGSWMVQRSDGSDRNLTQVMGCFLAAIVSFVWVCDSIVHFVEPMSQASLMTFGFLMAAFVLYTLRNPQYHSGLCVWMLVGYAAVRWAAGLGISIADGLMYTTYFSIAISSVAYLFLRGTRSISKATSIGSLRNTLGFDAERFSTVSSTRPSSSGWMRRAQAFVVPIFDLSFVALSCLVVAVHVPLLLKAHLVLLGDPTAAMGSIGLSTVLVSLWLLAVAVIQRSRLASGLASMILPLVATAILVSSGLNSPLVALPVVWAIVQAILWMSASYIANDTSPSPVAKVIQGVSVGWLSALLVASCMSFDLTARLVGLITLPVLWMQFRTHQERAISSLVAIVANIHVLLAAAALAGCRGWVIPSMMHGSIAVALPFVFVTAAISVILFDRAYQKLDSSPCRDWALALRVGMMILALLSFTKMHFDVFQIGAMTIGFATVAVAEVLQAIRRQQEFRVWGACIVAATLALFLFHEGVITVGAGISQLVMSAIAIAALTMDHLAANKTRWEITRRPMRLIGQTLPAVVAVLAAVREISGVFDESSTALNVMSLMLAAAVYFQQSIVKRQRGFAIAAAVIVNVALMLLWRVLGWTAPEFYMVPFGLSVLGGVELLKRELPAASHDPLRYIGALIILVSPLFDILGGSWGHMFTLMVLSVLVILAAIGLRLRSLMYAGSAFLIADLVAMVIRSTMDHPSLLWICGVALGAAVIALAAFCENHREKLISRIRVLSSELATWN</sequence>
<feature type="transmembrane region" description="Helical" evidence="1">
    <location>
        <begin position="114"/>
        <end position="133"/>
    </location>
</feature>
<feature type="transmembrane region" description="Helical" evidence="1">
    <location>
        <begin position="766"/>
        <end position="786"/>
    </location>
</feature>
<feature type="transmembrane region" description="Helical" evidence="1">
    <location>
        <begin position="55"/>
        <end position="76"/>
    </location>
</feature>
<feature type="transmembrane region" description="Helical" evidence="1">
    <location>
        <begin position="991"/>
        <end position="1009"/>
    </location>
</feature>
<feature type="transmembrane region" description="Helical" evidence="1">
    <location>
        <begin position="145"/>
        <end position="163"/>
    </location>
</feature>
<feature type="transmembrane region" description="Helical" evidence="1">
    <location>
        <begin position="480"/>
        <end position="498"/>
    </location>
</feature>
<feature type="transmembrane region" description="Helical" evidence="1">
    <location>
        <begin position="175"/>
        <end position="192"/>
    </location>
</feature>
<feature type="transmembrane region" description="Helical" evidence="1">
    <location>
        <begin position="1184"/>
        <end position="1201"/>
    </location>
</feature>
<feature type="transmembrane region" description="Helical" evidence="1">
    <location>
        <begin position="1107"/>
        <end position="1125"/>
    </location>
</feature>
<feature type="transmembrane region" description="Helical" evidence="1">
    <location>
        <begin position="299"/>
        <end position="323"/>
    </location>
</feature>
<dbReference type="EMBL" id="BAABGA010000120">
    <property type="protein sequence ID" value="GAA4471936.1"/>
    <property type="molecule type" value="Genomic_DNA"/>
</dbReference>
<dbReference type="Proteomes" id="UP001500840">
    <property type="component" value="Unassembled WGS sequence"/>
</dbReference>
<keyword evidence="3" id="KW-1185">Reference proteome</keyword>
<feature type="transmembrane region" description="Helical" evidence="1">
    <location>
        <begin position="259"/>
        <end position="278"/>
    </location>
</feature>
<evidence type="ECO:0000256" key="1">
    <source>
        <dbReference type="SAM" id="Phobius"/>
    </source>
</evidence>
<feature type="transmembrane region" description="Helical" evidence="1">
    <location>
        <begin position="559"/>
        <end position="581"/>
    </location>
</feature>
<feature type="transmembrane region" description="Helical" evidence="1">
    <location>
        <begin position="329"/>
        <end position="348"/>
    </location>
</feature>
<feature type="transmembrane region" description="Helical" evidence="1">
    <location>
        <begin position="231"/>
        <end position="253"/>
    </location>
</feature>
<gene>
    <name evidence="2" type="ORF">GCM10023156_67370</name>
</gene>
<accession>A0ABP8NVC9</accession>
<feature type="transmembrane region" description="Helical" evidence="1">
    <location>
        <begin position="82"/>
        <end position="102"/>
    </location>
</feature>
<feature type="transmembrane region" description="Helical" evidence="1">
    <location>
        <begin position="1232"/>
        <end position="1251"/>
    </location>
</feature>
<feature type="transmembrane region" description="Helical" evidence="1">
    <location>
        <begin position="702"/>
        <end position="727"/>
    </location>
</feature>
<feature type="transmembrane region" description="Helical" evidence="1">
    <location>
        <begin position="198"/>
        <end position="219"/>
    </location>
</feature>
<keyword evidence="1" id="KW-0472">Membrane</keyword>
<feature type="transmembrane region" description="Helical" evidence="1">
    <location>
        <begin position="638"/>
        <end position="656"/>
    </location>
</feature>
<evidence type="ECO:0000313" key="3">
    <source>
        <dbReference type="Proteomes" id="UP001500840"/>
    </source>
</evidence>